<evidence type="ECO:0000313" key="1">
    <source>
        <dbReference type="EMBL" id="MFD2933193.1"/>
    </source>
</evidence>
<accession>A0ABW6AEW7</accession>
<protein>
    <submittedName>
        <fullName evidence="1">Uncharacterized protein</fullName>
    </submittedName>
</protein>
<reference evidence="2" key="1">
    <citation type="journal article" date="2019" name="Int. J. Syst. Evol. Microbiol.">
        <title>The Global Catalogue of Microorganisms (GCM) 10K type strain sequencing project: providing services to taxonomists for standard genome sequencing and annotation.</title>
        <authorList>
            <consortium name="The Broad Institute Genomics Platform"/>
            <consortium name="The Broad Institute Genome Sequencing Center for Infectious Disease"/>
            <person name="Wu L."/>
            <person name="Ma J."/>
        </authorList>
    </citation>
    <scope>NUCLEOTIDE SEQUENCE [LARGE SCALE GENOMIC DNA]</scope>
    <source>
        <strain evidence="2">KCTC 52490</strain>
    </source>
</reference>
<dbReference type="EMBL" id="JBHUOM010000001">
    <property type="protein sequence ID" value="MFD2933193.1"/>
    <property type="molecule type" value="Genomic_DNA"/>
</dbReference>
<evidence type="ECO:0000313" key="2">
    <source>
        <dbReference type="Proteomes" id="UP001597512"/>
    </source>
</evidence>
<comment type="caution">
    <text evidence="1">The sequence shown here is derived from an EMBL/GenBank/DDBJ whole genome shotgun (WGS) entry which is preliminary data.</text>
</comment>
<dbReference type="Proteomes" id="UP001597512">
    <property type="component" value="Unassembled WGS sequence"/>
</dbReference>
<sequence>MNGKRTRQVLDANKEYWFTTYSLVSLAPFSSYADDPIPKRAVVYDLTISD</sequence>
<keyword evidence="2" id="KW-1185">Reference proteome</keyword>
<name>A0ABW6AEW7_9BACT</name>
<gene>
    <name evidence="1" type="ORF">ACFS25_05325</name>
</gene>
<organism evidence="1 2">
    <name type="scientific">Spirosoma flavum</name>
    <dbReference type="NCBI Taxonomy" id="2048557"/>
    <lineage>
        <taxon>Bacteria</taxon>
        <taxon>Pseudomonadati</taxon>
        <taxon>Bacteroidota</taxon>
        <taxon>Cytophagia</taxon>
        <taxon>Cytophagales</taxon>
        <taxon>Cytophagaceae</taxon>
        <taxon>Spirosoma</taxon>
    </lineage>
</organism>
<proteinExistence type="predicted"/>